<sequence length="93" mass="10465">MGLHRGSVLSPFLFALVMDELTRSIQEEVHGLGRALLYGASVGDQERTCPKMHVAEMRMLRWMCGHTRSDRIRSEVIREKVGVASVVDKGRRG</sequence>
<comment type="caution">
    <text evidence="2">The sequence shown here is derived from an EMBL/GenBank/DDBJ whole genome shotgun (WGS) entry which is preliminary data.</text>
</comment>
<evidence type="ECO:0000313" key="3">
    <source>
        <dbReference type="Proteomes" id="UP000824120"/>
    </source>
</evidence>
<reference evidence="2 3" key="1">
    <citation type="submission" date="2020-09" db="EMBL/GenBank/DDBJ databases">
        <title>De no assembly of potato wild relative species, Solanum commersonii.</title>
        <authorList>
            <person name="Cho K."/>
        </authorList>
    </citation>
    <scope>NUCLEOTIDE SEQUENCE [LARGE SCALE GENOMIC DNA]</scope>
    <source>
        <strain evidence="2">LZ3.2</strain>
        <tissue evidence="2">Leaf</tissue>
    </source>
</reference>
<dbReference type="EMBL" id="JACXVP010000007">
    <property type="protein sequence ID" value="KAG5596494.1"/>
    <property type="molecule type" value="Genomic_DNA"/>
</dbReference>
<evidence type="ECO:0008006" key="4">
    <source>
        <dbReference type="Google" id="ProtNLM"/>
    </source>
</evidence>
<feature type="chain" id="PRO_5039890997" description="Reverse transcriptase domain-containing protein" evidence="1">
    <location>
        <begin position="25"/>
        <end position="93"/>
    </location>
</feature>
<feature type="signal peptide" evidence="1">
    <location>
        <begin position="1"/>
        <end position="24"/>
    </location>
</feature>
<evidence type="ECO:0000313" key="2">
    <source>
        <dbReference type="EMBL" id="KAG5596494.1"/>
    </source>
</evidence>
<name>A0A9J5YBZ3_SOLCO</name>
<keyword evidence="1" id="KW-0732">Signal</keyword>
<gene>
    <name evidence="2" type="ORF">H5410_037726</name>
</gene>
<dbReference type="AlphaFoldDB" id="A0A9J5YBZ3"/>
<organism evidence="2 3">
    <name type="scientific">Solanum commersonii</name>
    <name type="common">Commerson's wild potato</name>
    <name type="synonym">Commerson's nightshade</name>
    <dbReference type="NCBI Taxonomy" id="4109"/>
    <lineage>
        <taxon>Eukaryota</taxon>
        <taxon>Viridiplantae</taxon>
        <taxon>Streptophyta</taxon>
        <taxon>Embryophyta</taxon>
        <taxon>Tracheophyta</taxon>
        <taxon>Spermatophyta</taxon>
        <taxon>Magnoliopsida</taxon>
        <taxon>eudicotyledons</taxon>
        <taxon>Gunneridae</taxon>
        <taxon>Pentapetalae</taxon>
        <taxon>asterids</taxon>
        <taxon>lamiids</taxon>
        <taxon>Solanales</taxon>
        <taxon>Solanaceae</taxon>
        <taxon>Solanoideae</taxon>
        <taxon>Solaneae</taxon>
        <taxon>Solanum</taxon>
    </lineage>
</organism>
<proteinExistence type="predicted"/>
<accession>A0A9J5YBZ3</accession>
<protein>
    <recommendedName>
        <fullName evidence="4">Reverse transcriptase domain-containing protein</fullName>
    </recommendedName>
</protein>
<dbReference type="Proteomes" id="UP000824120">
    <property type="component" value="Chromosome 7"/>
</dbReference>
<evidence type="ECO:0000256" key="1">
    <source>
        <dbReference type="SAM" id="SignalP"/>
    </source>
</evidence>
<keyword evidence="3" id="KW-1185">Reference proteome</keyword>